<dbReference type="Pfam" id="PF12833">
    <property type="entry name" value="HTH_18"/>
    <property type="match status" value="1"/>
</dbReference>
<dbReference type="RefSeq" id="WP_069671185.1">
    <property type="nucleotide sequence ID" value="NZ_MCBT01000033.1"/>
</dbReference>
<dbReference type="SUPFAM" id="SSF46689">
    <property type="entry name" value="Homeodomain-like"/>
    <property type="match status" value="1"/>
</dbReference>
<sequence length="336" mass="38136">MDTSFIRVCYVRALLYGVQQQYGITPQQLDIPHALLAEPMALIPFTDVARWLETIAHESADDTFMLSIAEHLHLSDLALPNNWFLSAPDLAVAVRRINHGLASFQSGASYYVIQSGKLLKWCYSNPYVMGEARSHDALRVAITLVHVLRHFLGAQYSPLKVLLCGASLGHQKQLDYFGCQVSWSGSQVEIWLDIESLLQVNQWEGTHQSQTTVSLAQFGCYLDMPQPHDFPKVLYEMINYSRYYGLPKVDAIAALYGLSRQQLQRRLVQFGFNFNSLCGYILSNQAIKYMMEGKDIEEISDLLGYANTQSFSRAFKRLRRITPAQYIVHLNKNGAQ</sequence>
<keyword evidence="3" id="KW-0804">Transcription</keyword>
<dbReference type="Proteomes" id="UP000095230">
    <property type="component" value="Unassembled WGS sequence"/>
</dbReference>
<protein>
    <submittedName>
        <fullName evidence="5">AraC family transcriptional regulator</fullName>
    </submittedName>
</protein>
<dbReference type="OrthoDB" id="6252225at2"/>
<dbReference type="EMBL" id="MCBT01000033">
    <property type="protein sequence ID" value="OEG73813.1"/>
    <property type="molecule type" value="Genomic_DNA"/>
</dbReference>
<dbReference type="PANTHER" id="PTHR47894:SF4">
    <property type="entry name" value="HTH-TYPE TRANSCRIPTIONAL REGULATOR GADX"/>
    <property type="match status" value="1"/>
</dbReference>
<feature type="domain" description="HTH araC/xylS-type" evidence="4">
    <location>
        <begin position="232"/>
        <end position="329"/>
    </location>
</feature>
<dbReference type="GO" id="GO:0003700">
    <property type="term" value="F:DNA-binding transcription factor activity"/>
    <property type="evidence" value="ECO:0007669"/>
    <property type="project" value="InterPro"/>
</dbReference>
<evidence type="ECO:0000256" key="3">
    <source>
        <dbReference type="ARBA" id="ARBA00023163"/>
    </source>
</evidence>
<evidence type="ECO:0000256" key="1">
    <source>
        <dbReference type="ARBA" id="ARBA00023015"/>
    </source>
</evidence>
<dbReference type="GO" id="GO:0000976">
    <property type="term" value="F:transcription cis-regulatory region binding"/>
    <property type="evidence" value="ECO:0007669"/>
    <property type="project" value="TreeGrafter"/>
</dbReference>
<comment type="caution">
    <text evidence="5">The sequence shown here is derived from an EMBL/GenBank/DDBJ whole genome shotgun (WGS) entry which is preliminary data.</text>
</comment>
<dbReference type="GO" id="GO:0005829">
    <property type="term" value="C:cytosol"/>
    <property type="evidence" value="ECO:0007669"/>
    <property type="project" value="TreeGrafter"/>
</dbReference>
<dbReference type="InterPro" id="IPR018060">
    <property type="entry name" value="HTH_AraC"/>
</dbReference>
<organism evidence="5 6">
    <name type="scientific">Shewanella colwelliana</name>
    <name type="common">Alteromonas colwelliana</name>
    <dbReference type="NCBI Taxonomy" id="23"/>
    <lineage>
        <taxon>Bacteria</taxon>
        <taxon>Pseudomonadati</taxon>
        <taxon>Pseudomonadota</taxon>
        <taxon>Gammaproteobacteria</taxon>
        <taxon>Alteromonadales</taxon>
        <taxon>Shewanellaceae</taxon>
        <taxon>Shewanella</taxon>
    </lineage>
</organism>
<gene>
    <name evidence="5" type="ORF">BEL05_15290</name>
</gene>
<evidence type="ECO:0000313" key="6">
    <source>
        <dbReference type="Proteomes" id="UP000095230"/>
    </source>
</evidence>
<dbReference type="AlphaFoldDB" id="A0A1E5IV65"/>
<accession>A0A1E5IV65</accession>
<evidence type="ECO:0000313" key="5">
    <source>
        <dbReference type="EMBL" id="OEG73813.1"/>
    </source>
</evidence>
<dbReference type="InterPro" id="IPR032687">
    <property type="entry name" value="AraC-type_N"/>
</dbReference>
<proteinExistence type="predicted"/>
<evidence type="ECO:0000259" key="4">
    <source>
        <dbReference type="PROSITE" id="PS01124"/>
    </source>
</evidence>
<dbReference type="PANTHER" id="PTHR47894">
    <property type="entry name" value="HTH-TYPE TRANSCRIPTIONAL REGULATOR GADX"/>
    <property type="match status" value="1"/>
</dbReference>
<evidence type="ECO:0000256" key="2">
    <source>
        <dbReference type="ARBA" id="ARBA00023125"/>
    </source>
</evidence>
<name>A0A1E5IV65_SHECO</name>
<dbReference type="Pfam" id="PF12625">
    <property type="entry name" value="Arabinose_bd"/>
    <property type="match status" value="1"/>
</dbReference>
<dbReference type="Gene3D" id="1.10.10.60">
    <property type="entry name" value="Homeodomain-like"/>
    <property type="match status" value="1"/>
</dbReference>
<dbReference type="STRING" id="23.BEL05_15290"/>
<keyword evidence="1" id="KW-0805">Transcription regulation</keyword>
<reference evidence="5 6" key="1">
    <citation type="submission" date="2016-07" db="EMBL/GenBank/DDBJ databases">
        <title>Whole-genome of two Shewanella species isolated from a digestive organ of sea cucumber Apostichopus japonicus Selenka 1867.</title>
        <authorList>
            <person name="Hong H.-H."/>
            <person name="Choi H."/>
            <person name="Cheon S."/>
            <person name="Oh J.-S."/>
            <person name="Lee H.-G."/>
            <person name="Park C."/>
        </authorList>
    </citation>
    <scope>NUCLEOTIDE SEQUENCE [LARGE SCALE GENOMIC DNA]</scope>
    <source>
        <strain evidence="5 6">CSB03KR</strain>
    </source>
</reference>
<dbReference type="SMART" id="SM00342">
    <property type="entry name" value="HTH_ARAC"/>
    <property type="match status" value="1"/>
</dbReference>
<dbReference type="InterPro" id="IPR009057">
    <property type="entry name" value="Homeodomain-like_sf"/>
</dbReference>
<dbReference type="PROSITE" id="PS01124">
    <property type="entry name" value="HTH_ARAC_FAMILY_2"/>
    <property type="match status" value="1"/>
</dbReference>
<keyword evidence="2" id="KW-0238">DNA-binding</keyword>